<proteinExistence type="predicted"/>
<gene>
    <name evidence="4" type="ORF">BDK89_3210</name>
</gene>
<dbReference type="Proteomes" id="UP000294558">
    <property type="component" value="Unassembled WGS sequence"/>
</dbReference>
<dbReference type="InterPro" id="IPR000182">
    <property type="entry name" value="GNAT_dom"/>
</dbReference>
<name>A0A4R7I3S2_9ACTN</name>
<dbReference type="PANTHER" id="PTHR43877">
    <property type="entry name" value="AMINOALKYLPHOSPHONATE N-ACETYLTRANSFERASE-RELATED-RELATED"/>
    <property type="match status" value="1"/>
</dbReference>
<dbReference type="PROSITE" id="PS51186">
    <property type="entry name" value="GNAT"/>
    <property type="match status" value="1"/>
</dbReference>
<dbReference type="RefSeq" id="WP_133869879.1">
    <property type="nucleotide sequence ID" value="NZ_SOAU01000001.1"/>
</dbReference>
<keyword evidence="5" id="KW-1185">Reference proteome</keyword>
<evidence type="ECO:0000313" key="5">
    <source>
        <dbReference type="Proteomes" id="UP000294558"/>
    </source>
</evidence>
<protein>
    <submittedName>
        <fullName evidence="4">Ribosomal protein S18 acetylase RimI-like enzyme</fullName>
    </submittedName>
</protein>
<evidence type="ECO:0000256" key="2">
    <source>
        <dbReference type="ARBA" id="ARBA00023315"/>
    </source>
</evidence>
<organism evidence="4 5">
    <name type="scientific">Ilumatobacter fluminis</name>
    <dbReference type="NCBI Taxonomy" id="467091"/>
    <lineage>
        <taxon>Bacteria</taxon>
        <taxon>Bacillati</taxon>
        <taxon>Actinomycetota</taxon>
        <taxon>Acidimicrobiia</taxon>
        <taxon>Acidimicrobiales</taxon>
        <taxon>Ilumatobacteraceae</taxon>
        <taxon>Ilumatobacter</taxon>
    </lineage>
</organism>
<dbReference type="CDD" id="cd04301">
    <property type="entry name" value="NAT_SF"/>
    <property type="match status" value="1"/>
</dbReference>
<dbReference type="GO" id="GO:0005840">
    <property type="term" value="C:ribosome"/>
    <property type="evidence" value="ECO:0007669"/>
    <property type="project" value="UniProtKB-KW"/>
</dbReference>
<evidence type="ECO:0000259" key="3">
    <source>
        <dbReference type="PROSITE" id="PS51186"/>
    </source>
</evidence>
<comment type="caution">
    <text evidence="4">The sequence shown here is derived from an EMBL/GenBank/DDBJ whole genome shotgun (WGS) entry which is preliminary data.</text>
</comment>
<evidence type="ECO:0000256" key="1">
    <source>
        <dbReference type="ARBA" id="ARBA00022679"/>
    </source>
</evidence>
<dbReference type="GO" id="GO:0016747">
    <property type="term" value="F:acyltransferase activity, transferring groups other than amino-acyl groups"/>
    <property type="evidence" value="ECO:0007669"/>
    <property type="project" value="InterPro"/>
</dbReference>
<feature type="domain" description="N-acetyltransferase" evidence="3">
    <location>
        <begin position="181"/>
        <end position="330"/>
    </location>
</feature>
<keyword evidence="4" id="KW-0687">Ribonucleoprotein</keyword>
<reference evidence="4 5" key="1">
    <citation type="submission" date="2019-03" db="EMBL/GenBank/DDBJ databases">
        <title>Sequencing the genomes of 1000 actinobacteria strains.</title>
        <authorList>
            <person name="Klenk H.-P."/>
        </authorList>
    </citation>
    <scope>NUCLEOTIDE SEQUENCE [LARGE SCALE GENOMIC DNA]</scope>
    <source>
        <strain evidence="4 5">DSM 18936</strain>
    </source>
</reference>
<keyword evidence="4" id="KW-0689">Ribosomal protein</keyword>
<sequence length="330" mass="36950">MHLAERLSLPEGYAARPYAGAADHAAMAALLTEYRLVTGDPETVTTEQLDQSYAHLTDCDPDLDIALVERDGTLVAYTRPVHHDLEQTTDLIVFVPTLPTHFGADLFHGLADGCEAHLRKWITERPARYRGYADHPGPGVTPTDGEAAWLEARGYEPTEWSASLRRPNLDDIPDLPLPDGIEVRPVQPEQMREIVAAHHECFRGEWDFTEITEREFAHVIDDPSRDETLWQVAWDGDTIVGQVKPFINPEENAARGYRRGYTEYISTHRDYRNRGIAGALLARALVAVRDRGMTEAVLGVDTNNPGGAFQLYTKLGFELQTYEAIYTKPA</sequence>
<accession>A0A4R7I3S2</accession>
<dbReference type="InterPro" id="IPR050832">
    <property type="entry name" value="Bact_Acetyltransf"/>
</dbReference>
<evidence type="ECO:0000313" key="4">
    <source>
        <dbReference type="EMBL" id="TDT17599.1"/>
    </source>
</evidence>
<dbReference type="InterPro" id="IPR016181">
    <property type="entry name" value="Acyl_CoA_acyltransferase"/>
</dbReference>
<keyword evidence="1" id="KW-0808">Transferase</keyword>
<keyword evidence="2" id="KW-0012">Acyltransferase</keyword>
<dbReference type="EMBL" id="SOAU01000001">
    <property type="protein sequence ID" value="TDT17599.1"/>
    <property type="molecule type" value="Genomic_DNA"/>
</dbReference>
<dbReference type="SUPFAM" id="SSF55729">
    <property type="entry name" value="Acyl-CoA N-acyltransferases (Nat)"/>
    <property type="match status" value="1"/>
</dbReference>
<dbReference type="Gene3D" id="3.40.630.30">
    <property type="match status" value="1"/>
</dbReference>
<dbReference type="OrthoDB" id="8843203at2"/>
<dbReference type="AlphaFoldDB" id="A0A4R7I3S2"/>
<dbReference type="Pfam" id="PF00583">
    <property type="entry name" value="Acetyltransf_1"/>
    <property type="match status" value="1"/>
</dbReference>